<keyword evidence="6 12" id="KW-0812">Transmembrane</keyword>
<name>A0ABY5W382_9ACTN</name>
<gene>
    <name evidence="13" type="ORF">Dfulv_09280</name>
</gene>
<sequence>MLSGSLFRSLVEALPPLSFLAGPGVLAEAATPGDFAAARTQMGFSLGWHIIIASFGVAMPAITLFMEWRGHRTGDLNYRLLARRWARAMGVLFAVGAVSGTILSFEMGLLWPGLMGTYGQVIGLPFTLEGFAFFVEAIFLGIYLYGWNRLPPRVHIWSGVPILIAGVAGTFFVVSANAWMNQPRGFDLVNGRIVGVDPWAAMFNPATAPQSVHMMVAAFMVTGFCIASVYAVGMLRGRTDRYHRLGFLVPFTVAAVLTPVQVVVGDWAAHFVADYQPIKLAAMEGVFETQRGVPLHLGGVAVDGELRYAIEIPNALSLLAHWNPDAEIIGLNTVPPDQRPPVNIVHWSFQLMVAAGFAMLAVAILFGFIWKWRRGWLTNRWFLCAAGLCGPAAVLALEAGWITTEVGRQPWVVYGILRTHDAVNTAPGLRVGLAVILIVYALLTAATVFVLRRLARDKPVPVAPQESDVETFPVP</sequence>
<dbReference type="PANTHER" id="PTHR30365:SF14">
    <property type="entry name" value="CYTOCHROME BD MENAQUINOL OXIDASE SUBUNIT I-RELATED"/>
    <property type="match status" value="1"/>
</dbReference>
<organism evidence="13 14">
    <name type="scientific">Dactylosporangium fulvum</name>
    <dbReference type="NCBI Taxonomy" id="53359"/>
    <lineage>
        <taxon>Bacteria</taxon>
        <taxon>Bacillati</taxon>
        <taxon>Actinomycetota</taxon>
        <taxon>Actinomycetes</taxon>
        <taxon>Micromonosporales</taxon>
        <taxon>Micromonosporaceae</taxon>
        <taxon>Dactylosporangium</taxon>
    </lineage>
</organism>
<keyword evidence="14" id="KW-1185">Reference proteome</keyword>
<keyword evidence="9 12" id="KW-1133">Transmembrane helix</keyword>
<feature type="transmembrane region" description="Helical" evidence="12">
    <location>
        <begin position="212"/>
        <end position="233"/>
    </location>
</feature>
<feature type="transmembrane region" description="Helical" evidence="12">
    <location>
        <begin position="160"/>
        <end position="180"/>
    </location>
</feature>
<reference evidence="13" key="2">
    <citation type="submission" date="2022-09" db="EMBL/GenBank/DDBJ databases">
        <title>Biosynthetic gene clusters of Dactylosporangioum fulvum.</title>
        <authorList>
            <person name="Caradec T."/>
        </authorList>
    </citation>
    <scope>NUCLEOTIDE SEQUENCE</scope>
    <source>
        <strain evidence="13">NRRL B-16292</strain>
    </source>
</reference>
<evidence type="ECO:0000256" key="10">
    <source>
        <dbReference type="ARBA" id="ARBA00023004"/>
    </source>
</evidence>
<dbReference type="Pfam" id="PF01654">
    <property type="entry name" value="Cyt_bd_oxida_I"/>
    <property type="match status" value="1"/>
</dbReference>
<keyword evidence="4 12" id="KW-1003">Cell membrane</keyword>
<keyword evidence="10 12" id="KW-0408">Iron</keyword>
<evidence type="ECO:0000256" key="3">
    <source>
        <dbReference type="ARBA" id="ARBA00022448"/>
    </source>
</evidence>
<evidence type="ECO:0000313" key="13">
    <source>
        <dbReference type="EMBL" id="UWP84407.1"/>
    </source>
</evidence>
<dbReference type="EMBL" id="CP073720">
    <property type="protein sequence ID" value="UWP84407.1"/>
    <property type="molecule type" value="Genomic_DNA"/>
</dbReference>
<protein>
    <submittedName>
        <fullName evidence="13">Cytochrome ubiquinol oxidase subunit I</fullName>
    </submittedName>
</protein>
<feature type="transmembrane region" description="Helical" evidence="12">
    <location>
        <begin position="89"/>
        <end position="111"/>
    </location>
</feature>
<evidence type="ECO:0000256" key="1">
    <source>
        <dbReference type="ARBA" id="ARBA00004651"/>
    </source>
</evidence>
<comment type="subcellular location">
    <subcellularLocation>
        <location evidence="1">Cell membrane</location>
        <topology evidence="1">Multi-pass membrane protein</topology>
    </subcellularLocation>
</comment>
<keyword evidence="3 12" id="KW-0813">Transport</keyword>
<evidence type="ECO:0000256" key="12">
    <source>
        <dbReference type="PIRNR" id="PIRNR006446"/>
    </source>
</evidence>
<dbReference type="PIRSF" id="PIRSF006446">
    <property type="entry name" value="Cyt_quinol_oxidase_1"/>
    <property type="match status" value="1"/>
</dbReference>
<evidence type="ECO:0000256" key="5">
    <source>
        <dbReference type="ARBA" id="ARBA00022617"/>
    </source>
</evidence>
<keyword evidence="7 12" id="KW-0479">Metal-binding</keyword>
<evidence type="ECO:0000256" key="8">
    <source>
        <dbReference type="ARBA" id="ARBA00022982"/>
    </source>
</evidence>
<evidence type="ECO:0000256" key="11">
    <source>
        <dbReference type="ARBA" id="ARBA00023136"/>
    </source>
</evidence>
<feature type="transmembrane region" description="Helical" evidence="12">
    <location>
        <begin position="431"/>
        <end position="451"/>
    </location>
</feature>
<feature type="transmembrane region" description="Helical" evidence="12">
    <location>
        <begin position="347"/>
        <end position="369"/>
    </location>
</feature>
<dbReference type="Proteomes" id="UP001059617">
    <property type="component" value="Chromosome"/>
</dbReference>
<evidence type="ECO:0000256" key="4">
    <source>
        <dbReference type="ARBA" id="ARBA00022475"/>
    </source>
</evidence>
<feature type="transmembrane region" description="Helical" evidence="12">
    <location>
        <begin position="131"/>
        <end position="148"/>
    </location>
</feature>
<dbReference type="RefSeq" id="WP_259862248.1">
    <property type="nucleotide sequence ID" value="NZ_BAAAST010000005.1"/>
</dbReference>
<reference evidence="13" key="1">
    <citation type="submission" date="2021-04" db="EMBL/GenBank/DDBJ databases">
        <authorList>
            <person name="Hartkoorn R.C."/>
            <person name="Beaudoing E."/>
            <person name="Hot D."/>
        </authorList>
    </citation>
    <scope>NUCLEOTIDE SEQUENCE</scope>
    <source>
        <strain evidence="13">NRRL B-16292</strain>
    </source>
</reference>
<keyword evidence="5 12" id="KW-0349">Heme</keyword>
<evidence type="ECO:0000256" key="6">
    <source>
        <dbReference type="ARBA" id="ARBA00022692"/>
    </source>
</evidence>
<feature type="transmembrane region" description="Helical" evidence="12">
    <location>
        <begin position="381"/>
        <end position="402"/>
    </location>
</feature>
<accession>A0ABY5W382</accession>
<evidence type="ECO:0000256" key="9">
    <source>
        <dbReference type="ARBA" id="ARBA00022989"/>
    </source>
</evidence>
<evidence type="ECO:0000313" key="14">
    <source>
        <dbReference type="Proteomes" id="UP001059617"/>
    </source>
</evidence>
<keyword evidence="8 12" id="KW-0249">Electron transport</keyword>
<comment type="similarity">
    <text evidence="2 12">Belongs to the cytochrome ubiquinol oxidase subunit 1 family.</text>
</comment>
<dbReference type="InterPro" id="IPR002585">
    <property type="entry name" value="Cyt-d_ubiquinol_oxidase_su_1"/>
</dbReference>
<feature type="transmembrane region" description="Helical" evidence="12">
    <location>
        <begin position="245"/>
        <end position="264"/>
    </location>
</feature>
<dbReference type="PANTHER" id="PTHR30365">
    <property type="entry name" value="CYTOCHROME D UBIQUINOL OXIDASE"/>
    <property type="match status" value="1"/>
</dbReference>
<keyword evidence="11 12" id="KW-0472">Membrane</keyword>
<feature type="transmembrane region" description="Helical" evidence="12">
    <location>
        <begin position="45"/>
        <end position="68"/>
    </location>
</feature>
<proteinExistence type="inferred from homology"/>
<evidence type="ECO:0000256" key="7">
    <source>
        <dbReference type="ARBA" id="ARBA00022723"/>
    </source>
</evidence>
<evidence type="ECO:0000256" key="2">
    <source>
        <dbReference type="ARBA" id="ARBA00009819"/>
    </source>
</evidence>